<evidence type="ECO:0000256" key="4">
    <source>
        <dbReference type="PROSITE-ProRule" id="PRU00175"/>
    </source>
</evidence>
<keyword evidence="7" id="KW-1185">Reference proteome</keyword>
<dbReference type="SUPFAM" id="SSF57850">
    <property type="entry name" value="RING/U-box"/>
    <property type="match status" value="1"/>
</dbReference>
<evidence type="ECO:0000259" key="5">
    <source>
        <dbReference type="PROSITE" id="PS50089"/>
    </source>
</evidence>
<keyword evidence="3" id="KW-0862">Zinc</keyword>
<reference evidence="6" key="2">
    <citation type="submission" date="2025-08" db="UniProtKB">
        <authorList>
            <consortium name="Ensembl"/>
        </authorList>
    </citation>
    <scope>IDENTIFICATION</scope>
</reference>
<dbReference type="PROSITE" id="PS50089">
    <property type="entry name" value="ZF_RING_2"/>
    <property type="match status" value="1"/>
</dbReference>
<keyword evidence="1" id="KW-0479">Metal-binding</keyword>
<dbReference type="GeneTree" id="ENSGT00940000173141"/>
<dbReference type="PROSITE" id="PS00518">
    <property type="entry name" value="ZF_RING_1"/>
    <property type="match status" value="1"/>
</dbReference>
<accession>A0A670JET6</accession>
<proteinExistence type="predicted"/>
<name>A0A670JET6_PODMU</name>
<dbReference type="Pfam" id="PF13923">
    <property type="entry name" value="zf-C3HC4_2"/>
    <property type="match status" value="1"/>
</dbReference>
<evidence type="ECO:0000256" key="1">
    <source>
        <dbReference type="ARBA" id="ARBA00022723"/>
    </source>
</evidence>
<evidence type="ECO:0000313" key="7">
    <source>
        <dbReference type="Proteomes" id="UP000472272"/>
    </source>
</evidence>
<sequence length="94" mass="10048">PSGGSSSNGRVEPVDPALQCRLCGLVLEEPLSTPCGHVFCAGCLLPWAARRRLCPLRCRPISRQELHRRAGMVEVAAPRGRQVEGGCSGPSWAL</sequence>
<dbReference type="Ensembl" id="ENSPMRT00000023483.1">
    <property type="protein sequence ID" value="ENSPMRP00000022109.1"/>
    <property type="gene ID" value="ENSPMRG00000014384.1"/>
</dbReference>
<organism evidence="6 7">
    <name type="scientific">Podarcis muralis</name>
    <name type="common">Wall lizard</name>
    <name type="synonym">Lacerta muralis</name>
    <dbReference type="NCBI Taxonomy" id="64176"/>
    <lineage>
        <taxon>Eukaryota</taxon>
        <taxon>Metazoa</taxon>
        <taxon>Chordata</taxon>
        <taxon>Craniata</taxon>
        <taxon>Vertebrata</taxon>
        <taxon>Euteleostomi</taxon>
        <taxon>Lepidosauria</taxon>
        <taxon>Squamata</taxon>
        <taxon>Bifurcata</taxon>
        <taxon>Unidentata</taxon>
        <taxon>Episquamata</taxon>
        <taxon>Laterata</taxon>
        <taxon>Lacertibaenia</taxon>
        <taxon>Lacertidae</taxon>
        <taxon>Podarcis</taxon>
    </lineage>
</organism>
<dbReference type="Gene3D" id="3.30.40.10">
    <property type="entry name" value="Zinc/RING finger domain, C3HC4 (zinc finger)"/>
    <property type="match status" value="1"/>
</dbReference>
<dbReference type="InterPro" id="IPR001841">
    <property type="entry name" value="Znf_RING"/>
</dbReference>
<dbReference type="AlphaFoldDB" id="A0A670JET6"/>
<dbReference type="InterPro" id="IPR013083">
    <property type="entry name" value="Znf_RING/FYVE/PHD"/>
</dbReference>
<keyword evidence="2 4" id="KW-0863">Zinc-finger</keyword>
<dbReference type="InterPro" id="IPR017907">
    <property type="entry name" value="Znf_RING_CS"/>
</dbReference>
<reference evidence="6 7" key="1">
    <citation type="journal article" date="2019" name="Proc. Natl. Acad. Sci. U.S.A.">
        <title>Regulatory changes in pterin and carotenoid genes underlie balanced color polymorphisms in the wall lizard.</title>
        <authorList>
            <person name="Andrade P."/>
            <person name="Pinho C."/>
            <person name="Perez I de Lanuza G."/>
            <person name="Afonso S."/>
            <person name="Brejcha J."/>
            <person name="Rubin C.J."/>
            <person name="Wallerman O."/>
            <person name="Pereira P."/>
            <person name="Sabatino S.J."/>
            <person name="Bellati A."/>
            <person name="Pellitteri-Rosa D."/>
            <person name="Bosakova Z."/>
            <person name="Bunikis I."/>
            <person name="Carretero M.A."/>
            <person name="Feiner N."/>
            <person name="Marsik P."/>
            <person name="Pauperio F."/>
            <person name="Salvi D."/>
            <person name="Soler L."/>
            <person name="While G.M."/>
            <person name="Uller T."/>
            <person name="Font E."/>
            <person name="Andersson L."/>
            <person name="Carneiro M."/>
        </authorList>
    </citation>
    <scope>NUCLEOTIDE SEQUENCE</scope>
</reference>
<evidence type="ECO:0000256" key="3">
    <source>
        <dbReference type="ARBA" id="ARBA00022833"/>
    </source>
</evidence>
<dbReference type="Proteomes" id="UP000472272">
    <property type="component" value="Chromosome 10"/>
</dbReference>
<reference evidence="6" key="3">
    <citation type="submission" date="2025-09" db="UniProtKB">
        <authorList>
            <consortium name="Ensembl"/>
        </authorList>
    </citation>
    <scope>IDENTIFICATION</scope>
</reference>
<evidence type="ECO:0000256" key="2">
    <source>
        <dbReference type="ARBA" id="ARBA00022771"/>
    </source>
</evidence>
<feature type="domain" description="RING-type" evidence="5">
    <location>
        <begin position="20"/>
        <end position="56"/>
    </location>
</feature>
<protein>
    <recommendedName>
        <fullName evidence="5">RING-type domain-containing protein</fullName>
    </recommendedName>
</protein>
<evidence type="ECO:0000313" key="6">
    <source>
        <dbReference type="Ensembl" id="ENSPMRP00000022109.1"/>
    </source>
</evidence>
<dbReference type="GO" id="GO:0008270">
    <property type="term" value="F:zinc ion binding"/>
    <property type="evidence" value="ECO:0007669"/>
    <property type="project" value="UniProtKB-KW"/>
</dbReference>